<feature type="region of interest" description="Disordered" evidence="1">
    <location>
        <begin position="1"/>
        <end position="28"/>
    </location>
</feature>
<reference evidence="2" key="1">
    <citation type="submission" date="2020-05" db="EMBL/GenBank/DDBJ databases">
        <authorList>
            <person name="Chiriac C."/>
            <person name="Salcher M."/>
            <person name="Ghai R."/>
            <person name="Kavagutti S V."/>
        </authorList>
    </citation>
    <scope>NUCLEOTIDE SEQUENCE</scope>
</reference>
<evidence type="ECO:0000256" key="1">
    <source>
        <dbReference type="SAM" id="MobiDB-lite"/>
    </source>
</evidence>
<organism evidence="2">
    <name type="scientific">freshwater metagenome</name>
    <dbReference type="NCBI Taxonomy" id="449393"/>
    <lineage>
        <taxon>unclassified sequences</taxon>
        <taxon>metagenomes</taxon>
        <taxon>ecological metagenomes</taxon>
    </lineage>
</organism>
<gene>
    <name evidence="2" type="ORF">UFOPK4010_00380</name>
</gene>
<accession>A0A6J7N1Z0</accession>
<sequence>MRSGSTSGTKKSRTIAGSTSTSGRINPSFLNPSYNACASSSSACLSRFLNGSGKPLGRRLHAPKSRTPIRPSASKRKLPGCGSACNKPARSGQVKWKRAKRMPALLRCSWVPSAIILESGIPSNHSETKTLSEDITTFGIATSGSFSYARQQASCASASYL</sequence>
<protein>
    <submittedName>
        <fullName evidence="2">Unannotated protein</fullName>
    </submittedName>
</protein>
<name>A0A6J7N1Z0_9ZZZZ</name>
<proteinExistence type="predicted"/>
<dbReference type="EMBL" id="CAFBOU010000019">
    <property type="protein sequence ID" value="CAB4987351.1"/>
    <property type="molecule type" value="Genomic_DNA"/>
</dbReference>
<evidence type="ECO:0000313" key="2">
    <source>
        <dbReference type="EMBL" id="CAB4987351.1"/>
    </source>
</evidence>
<feature type="region of interest" description="Disordered" evidence="1">
    <location>
        <begin position="54"/>
        <end position="86"/>
    </location>
</feature>
<dbReference type="AlphaFoldDB" id="A0A6J7N1Z0"/>
<feature type="compositionally biased region" description="Polar residues" evidence="1">
    <location>
        <begin position="15"/>
        <end position="28"/>
    </location>
</feature>